<dbReference type="PROSITE" id="PS51257">
    <property type="entry name" value="PROKAR_LIPOPROTEIN"/>
    <property type="match status" value="1"/>
</dbReference>
<keyword evidence="3" id="KW-1185">Reference proteome</keyword>
<evidence type="ECO:0000256" key="1">
    <source>
        <dbReference type="SAM" id="Phobius"/>
    </source>
</evidence>
<organism evidence="2 3">
    <name type="scientific">Paenibacillus vini</name>
    <dbReference type="NCBI Taxonomy" id="1476024"/>
    <lineage>
        <taxon>Bacteria</taxon>
        <taxon>Bacillati</taxon>
        <taxon>Bacillota</taxon>
        <taxon>Bacilli</taxon>
        <taxon>Bacillales</taxon>
        <taxon>Paenibacillaceae</taxon>
        <taxon>Paenibacillus</taxon>
    </lineage>
</organism>
<dbReference type="RefSeq" id="WP_213653621.1">
    <property type="nucleotide sequence ID" value="NZ_BOSL01000001.1"/>
</dbReference>
<reference evidence="2 3" key="1">
    <citation type="submission" date="2021-03" db="EMBL/GenBank/DDBJ databases">
        <title>Antimicrobial resistance genes in bacteria isolated from Japanese honey, and their potential for conferring macrolide and lincosamide resistance in the American foulbrood pathogen Paenibacillus larvae.</title>
        <authorList>
            <person name="Okamoto M."/>
            <person name="Kumagai M."/>
            <person name="Kanamori H."/>
            <person name="Takamatsu D."/>
        </authorList>
    </citation>
    <scope>NUCLEOTIDE SEQUENCE [LARGE SCALE GENOMIC DNA]</scope>
    <source>
        <strain evidence="2 3">J42TS3</strain>
    </source>
</reference>
<protein>
    <recommendedName>
        <fullName evidence="4">DUF5668 domain-containing protein</fullName>
    </recommendedName>
</protein>
<accession>A0ABQ4M721</accession>
<feature type="transmembrane region" description="Helical" evidence="1">
    <location>
        <begin position="141"/>
        <end position="162"/>
    </location>
</feature>
<comment type="caution">
    <text evidence="2">The sequence shown here is derived from an EMBL/GenBank/DDBJ whole genome shotgun (WGS) entry which is preliminary data.</text>
</comment>
<feature type="transmembrane region" description="Helical" evidence="1">
    <location>
        <begin position="88"/>
        <end position="107"/>
    </location>
</feature>
<evidence type="ECO:0000313" key="2">
    <source>
        <dbReference type="EMBL" id="GIP51432.1"/>
    </source>
</evidence>
<keyword evidence="1" id="KW-0812">Transmembrane</keyword>
<evidence type="ECO:0000313" key="3">
    <source>
        <dbReference type="Proteomes" id="UP000679992"/>
    </source>
</evidence>
<gene>
    <name evidence="2" type="ORF">J42TS3_04670</name>
</gene>
<dbReference type="EMBL" id="BOSL01000001">
    <property type="protein sequence ID" value="GIP51432.1"/>
    <property type="molecule type" value="Genomic_DNA"/>
</dbReference>
<feature type="transmembrane region" description="Helical" evidence="1">
    <location>
        <begin position="60"/>
        <end position="82"/>
    </location>
</feature>
<name>A0ABQ4M721_9BACL</name>
<keyword evidence="1" id="KW-0472">Membrane</keyword>
<evidence type="ECO:0008006" key="4">
    <source>
        <dbReference type="Google" id="ProtNLM"/>
    </source>
</evidence>
<feature type="transmembrane region" description="Helical" evidence="1">
    <location>
        <begin position="114"/>
        <end position="135"/>
    </location>
</feature>
<feature type="transmembrane region" description="Helical" evidence="1">
    <location>
        <begin position="35"/>
        <end position="53"/>
    </location>
</feature>
<keyword evidence="1" id="KW-1133">Transmembrane helix</keyword>
<dbReference type="Proteomes" id="UP000679992">
    <property type="component" value="Unassembled WGS sequence"/>
</dbReference>
<sequence>MNKRSWIGPVLILLGCYLFFFRKEAMSTGSLFGHFWPTMFIIPLGLFFHWLYFSLTERRAIGLLIPGGILFTVGLVCQLSTLFDSWQYLWPGFILAPAIGLFEFYWFGNRNKYLLIPINILGALSLLFFAVFSLGTLYNRMILGQPLLAIALIVIGAGVMIAPKSKRRF</sequence>
<proteinExistence type="predicted"/>